<protein>
    <submittedName>
        <fullName evidence="1">Uncharacterized protein</fullName>
    </submittedName>
</protein>
<evidence type="ECO:0000313" key="2">
    <source>
        <dbReference type="Proteomes" id="UP000619486"/>
    </source>
</evidence>
<reference evidence="1" key="2">
    <citation type="submission" date="2020-09" db="EMBL/GenBank/DDBJ databases">
        <authorList>
            <person name="Sun Q."/>
            <person name="Ohkuma M."/>
        </authorList>
    </citation>
    <scope>NUCLEOTIDE SEQUENCE</scope>
    <source>
        <strain evidence="1">JCM 3172</strain>
    </source>
</reference>
<proteinExistence type="predicted"/>
<dbReference type="Proteomes" id="UP000619486">
    <property type="component" value="Unassembled WGS sequence"/>
</dbReference>
<comment type="caution">
    <text evidence="1">The sequence shown here is derived from an EMBL/GenBank/DDBJ whole genome shotgun (WGS) entry which is preliminary data.</text>
</comment>
<dbReference type="AlphaFoldDB" id="A0A918GX10"/>
<gene>
    <name evidence="1" type="ORF">GCM10014713_05430</name>
</gene>
<keyword evidence="2" id="KW-1185">Reference proteome</keyword>
<organism evidence="1 2">
    <name type="scientific">Streptomyces purpureus</name>
    <dbReference type="NCBI Taxonomy" id="1951"/>
    <lineage>
        <taxon>Bacteria</taxon>
        <taxon>Bacillati</taxon>
        <taxon>Actinomycetota</taxon>
        <taxon>Actinomycetes</taxon>
        <taxon>Kitasatosporales</taxon>
        <taxon>Streptomycetaceae</taxon>
        <taxon>Streptomyces</taxon>
    </lineage>
</organism>
<sequence length="111" mass="11550">MSKRQGGQRIGVRTYGDVDGALSGLVERTEGSAQFSAGEAAALQWALGRSDRAPVTGADVPGRPDLQVLTAEVDATVVQLEDPTTQAGGRDYLNGVHGALAWVCGHSDRMA</sequence>
<accession>A0A918GX10</accession>
<reference evidence="1" key="1">
    <citation type="journal article" date="2014" name="Int. J. Syst. Evol. Microbiol.">
        <title>Complete genome sequence of Corynebacterium casei LMG S-19264T (=DSM 44701T), isolated from a smear-ripened cheese.</title>
        <authorList>
            <consortium name="US DOE Joint Genome Institute (JGI-PGF)"/>
            <person name="Walter F."/>
            <person name="Albersmeier A."/>
            <person name="Kalinowski J."/>
            <person name="Ruckert C."/>
        </authorList>
    </citation>
    <scope>NUCLEOTIDE SEQUENCE</scope>
    <source>
        <strain evidence="1">JCM 3172</strain>
    </source>
</reference>
<dbReference type="EMBL" id="BMQQ01000001">
    <property type="protein sequence ID" value="GGT15534.1"/>
    <property type="molecule type" value="Genomic_DNA"/>
</dbReference>
<evidence type="ECO:0000313" key="1">
    <source>
        <dbReference type="EMBL" id="GGT15534.1"/>
    </source>
</evidence>
<name>A0A918GX10_9ACTN</name>
<dbReference type="RefSeq" id="WP_040875828.1">
    <property type="nucleotide sequence ID" value="NZ_BMQQ01000001.1"/>
</dbReference>